<evidence type="ECO:0000313" key="2">
    <source>
        <dbReference type="Proteomes" id="UP001237642"/>
    </source>
</evidence>
<comment type="caution">
    <text evidence="1">The sequence shown here is derived from an EMBL/GenBank/DDBJ whole genome shotgun (WGS) entry which is preliminary data.</text>
</comment>
<dbReference type="Proteomes" id="UP001237642">
    <property type="component" value="Unassembled WGS sequence"/>
</dbReference>
<reference evidence="1" key="2">
    <citation type="submission" date="2023-05" db="EMBL/GenBank/DDBJ databases">
        <authorList>
            <person name="Schelkunov M.I."/>
        </authorList>
    </citation>
    <scope>NUCLEOTIDE SEQUENCE</scope>
    <source>
        <strain evidence="1">Hsosn_3</strain>
        <tissue evidence="1">Leaf</tissue>
    </source>
</reference>
<gene>
    <name evidence="1" type="ORF">POM88_046056</name>
</gene>
<organism evidence="1 2">
    <name type="scientific">Heracleum sosnowskyi</name>
    <dbReference type="NCBI Taxonomy" id="360622"/>
    <lineage>
        <taxon>Eukaryota</taxon>
        <taxon>Viridiplantae</taxon>
        <taxon>Streptophyta</taxon>
        <taxon>Embryophyta</taxon>
        <taxon>Tracheophyta</taxon>
        <taxon>Spermatophyta</taxon>
        <taxon>Magnoliopsida</taxon>
        <taxon>eudicotyledons</taxon>
        <taxon>Gunneridae</taxon>
        <taxon>Pentapetalae</taxon>
        <taxon>asterids</taxon>
        <taxon>campanulids</taxon>
        <taxon>Apiales</taxon>
        <taxon>Apiaceae</taxon>
        <taxon>Apioideae</taxon>
        <taxon>apioid superclade</taxon>
        <taxon>Tordylieae</taxon>
        <taxon>Tordyliinae</taxon>
        <taxon>Heracleum</taxon>
    </lineage>
</organism>
<evidence type="ECO:0000313" key="1">
    <source>
        <dbReference type="EMBL" id="KAK1361582.1"/>
    </source>
</evidence>
<accession>A0AAD8H5M3</accession>
<protein>
    <submittedName>
        <fullName evidence="1">Uncharacterized protein</fullName>
    </submittedName>
</protein>
<proteinExistence type="predicted"/>
<keyword evidence="2" id="KW-1185">Reference proteome</keyword>
<reference evidence="1" key="1">
    <citation type="submission" date="2023-02" db="EMBL/GenBank/DDBJ databases">
        <title>Genome of toxic invasive species Heracleum sosnowskyi carries increased number of genes despite the absence of recent whole-genome duplications.</title>
        <authorList>
            <person name="Schelkunov M."/>
            <person name="Shtratnikova V."/>
            <person name="Makarenko M."/>
            <person name="Klepikova A."/>
            <person name="Omelchenko D."/>
            <person name="Novikova G."/>
            <person name="Obukhova E."/>
            <person name="Bogdanov V."/>
            <person name="Penin A."/>
            <person name="Logacheva M."/>
        </authorList>
    </citation>
    <scope>NUCLEOTIDE SEQUENCE</scope>
    <source>
        <strain evidence="1">Hsosn_3</strain>
        <tissue evidence="1">Leaf</tissue>
    </source>
</reference>
<name>A0AAD8H5M3_9APIA</name>
<dbReference type="EMBL" id="JAUIZM010000010">
    <property type="protein sequence ID" value="KAK1361582.1"/>
    <property type="molecule type" value="Genomic_DNA"/>
</dbReference>
<sequence>MITHLEEERVPLKEKMILVDSFTFNAESPSEELQLMEPFQIYVEDSDTSGDGYDKYPEDDFELLDQWCRRPSRWKCVDKFHRPEHRAYPTPWMSSSIPAFSQLIYLMSRHKFCQNKNKLLL</sequence>
<dbReference type="AlphaFoldDB" id="A0AAD8H5M3"/>